<protein>
    <recommendedName>
        <fullName evidence="2">Polymerase/histidinol phosphatase N-terminal domain-containing protein</fullName>
    </recommendedName>
</protein>
<dbReference type="InterPro" id="IPR016195">
    <property type="entry name" value="Pol/histidinol_Pase-like"/>
</dbReference>
<dbReference type="STRING" id="1194090.SAMN05443144_12063"/>
<name>A0A1M5HJR7_9BACT</name>
<proteinExistence type="predicted"/>
<dbReference type="InterPro" id="IPR004013">
    <property type="entry name" value="PHP_dom"/>
</dbReference>
<dbReference type="InterPro" id="IPR052018">
    <property type="entry name" value="PHP_domain"/>
</dbReference>
<dbReference type="InterPro" id="IPR032165">
    <property type="entry name" value="DUF5001"/>
</dbReference>
<dbReference type="RefSeq" id="WP_073066962.1">
    <property type="nucleotide sequence ID" value="NZ_FQUS01000020.1"/>
</dbReference>
<dbReference type="SMART" id="SM00481">
    <property type="entry name" value="POLIIIAc"/>
    <property type="match status" value="1"/>
</dbReference>
<organism evidence="3 4">
    <name type="scientific">Fodinibius roseus</name>
    <dbReference type="NCBI Taxonomy" id="1194090"/>
    <lineage>
        <taxon>Bacteria</taxon>
        <taxon>Pseudomonadati</taxon>
        <taxon>Balneolota</taxon>
        <taxon>Balneolia</taxon>
        <taxon>Balneolales</taxon>
        <taxon>Balneolaceae</taxon>
        <taxon>Fodinibius</taxon>
    </lineage>
</organism>
<sequence>MFQRLFSLLFVGLFMMTASVLGQHSHAHPHSHQHQLREVDFPDIPGYQTLSTDLHIHTVFSDGSVWPDIRVEEALKDNLDAIAMTDHLEYQPHEEDIPHPDRNRSYEIASGEAEEEELIIINGSEITRSMPPGHSNAIFLEDANALLVDDARAAFREARNQGAFTFWNHPYWLRQAEDGIPPLSEMHKELIEGEMLHGIEVVNMSRYSKQALQIALDYDLTIMGTSDVHGLIDWDYETQHGAHRPVTLVFAEEHSKEGLKEALFDGRTVVWKDDLLIGKEEYLVPLINESLTVAGSSYISDTSVLELNIENVTGQKFILENLSGYSFHRNSDVITIEPYHTLTLEVRTRQRLEEVALPLRVLNAVTAPDKHPEITITASSIL</sequence>
<dbReference type="AlphaFoldDB" id="A0A1M5HJR7"/>
<feature type="chain" id="PRO_5012567496" description="Polymerase/histidinol phosphatase N-terminal domain-containing protein" evidence="1">
    <location>
        <begin position="23"/>
        <end position="382"/>
    </location>
</feature>
<dbReference type="GO" id="GO:0004534">
    <property type="term" value="F:5'-3' RNA exonuclease activity"/>
    <property type="evidence" value="ECO:0007669"/>
    <property type="project" value="TreeGrafter"/>
</dbReference>
<evidence type="ECO:0000313" key="4">
    <source>
        <dbReference type="Proteomes" id="UP000184041"/>
    </source>
</evidence>
<keyword evidence="4" id="KW-1185">Reference proteome</keyword>
<evidence type="ECO:0000313" key="3">
    <source>
        <dbReference type="EMBL" id="SHG16177.1"/>
    </source>
</evidence>
<dbReference type="PANTHER" id="PTHR42924:SF3">
    <property type="entry name" value="POLYMERASE_HISTIDINOL PHOSPHATASE N-TERMINAL DOMAIN-CONTAINING PROTEIN"/>
    <property type="match status" value="1"/>
</dbReference>
<reference evidence="3 4" key="1">
    <citation type="submission" date="2016-11" db="EMBL/GenBank/DDBJ databases">
        <authorList>
            <person name="Jaros S."/>
            <person name="Januszkiewicz K."/>
            <person name="Wedrychowicz H."/>
        </authorList>
    </citation>
    <scope>NUCLEOTIDE SEQUENCE [LARGE SCALE GENOMIC DNA]</scope>
    <source>
        <strain evidence="3 4">DSM 21986</strain>
    </source>
</reference>
<feature type="signal peptide" evidence="1">
    <location>
        <begin position="1"/>
        <end position="22"/>
    </location>
</feature>
<dbReference type="EMBL" id="FQUS01000020">
    <property type="protein sequence ID" value="SHG16177.1"/>
    <property type="molecule type" value="Genomic_DNA"/>
</dbReference>
<dbReference type="GO" id="GO:0035312">
    <property type="term" value="F:5'-3' DNA exonuclease activity"/>
    <property type="evidence" value="ECO:0007669"/>
    <property type="project" value="TreeGrafter"/>
</dbReference>
<dbReference type="Pfam" id="PF02811">
    <property type="entry name" value="PHP"/>
    <property type="match status" value="1"/>
</dbReference>
<feature type="domain" description="Polymerase/histidinol phosphatase N-terminal" evidence="2">
    <location>
        <begin position="52"/>
        <end position="130"/>
    </location>
</feature>
<gene>
    <name evidence="3" type="ORF">SAMN05443144_12063</name>
</gene>
<dbReference type="Pfam" id="PF16392">
    <property type="entry name" value="DUF5001"/>
    <property type="match status" value="1"/>
</dbReference>
<accession>A0A1M5HJR7</accession>
<dbReference type="PANTHER" id="PTHR42924">
    <property type="entry name" value="EXONUCLEASE"/>
    <property type="match status" value="1"/>
</dbReference>
<evidence type="ECO:0000259" key="2">
    <source>
        <dbReference type="SMART" id="SM00481"/>
    </source>
</evidence>
<keyword evidence="1" id="KW-0732">Signal</keyword>
<dbReference type="Proteomes" id="UP000184041">
    <property type="component" value="Unassembled WGS sequence"/>
</dbReference>
<dbReference type="Gene3D" id="3.20.20.140">
    <property type="entry name" value="Metal-dependent hydrolases"/>
    <property type="match status" value="1"/>
</dbReference>
<dbReference type="SUPFAM" id="SSF89550">
    <property type="entry name" value="PHP domain-like"/>
    <property type="match status" value="1"/>
</dbReference>
<evidence type="ECO:0000256" key="1">
    <source>
        <dbReference type="SAM" id="SignalP"/>
    </source>
</evidence>
<dbReference type="CDD" id="cd12112">
    <property type="entry name" value="PHP_HisPPase_Chlorobi_like"/>
    <property type="match status" value="1"/>
</dbReference>
<dbReference type="InterPro" id="IPR003141">
    <property type="entry name" value="Pol/His_phosphatase_N"/>
</dbReference>